<evidence type="ECO:0000256" key="4">
    <source>
        <dbReference type="ARBA" id="ARBA00022840"/>
    </source>
</evidence>
<dbReference type="CDD" id="cd00268">
    <property type="entry name" value="DEADc"/>
    <property type="match status" value="1"/>
</dbReference>
<sequence length="383" mass="40927">MTELATRFDDLGLDPRILANVARAGYAAPSPIQALAIPPIRDGRDVEALARTGTGKTAAFVLPTVHRLLAQAVPPAAAPQPPGRIRALILSPTRELASQTAGTIRTCIRGCGLTVALAIGGVPKDRQTRALQNGIDLLVATPGRLLDHLADGTITLEETGCLVLDEADRMLDLGFVDDVRAIAARLPTRHQTLLFSATMSPAISALARQLLHKPLRVAPPEQSAPPPRIRQQVIFTPADRKPATLAALLRQQDSGRTMVFTRTRQAADSLARSLTGAGIAAAALHGDHGQARRDHTLAAFRRGTVRALVATDVMARGIDIDDVALVVNFDIPEQPETYIHRIGRTARAGRRGTALSLCDPAERQLLREIEKRSGARIVAIDAP</sequence>
<dbReference type="SMART" id="SM00487">
    <property type="entry name" value="DEXDc"/>
    <property type="match status" value="1"/>
</dbReference>
<evidence type="ECO:0000256" key="2">
    <source>
        <dbReference type="ARBA" id="ARBA00022801"/>
    </source>
</evidence>
<feature type="domain" description="Helicase C-terminal" evidence="9">
    <location>
        <begin position="228"/>
        <end position="383"/>
    </location>
</feature>
<dbReference type="InterPro" id="IPR027417">
    <property type="entry name" value="P-loop_NTPase"/>
</dbReference>
<dbReference type="InterPro" id="IPR044742">
    <property type="entry name" value="DEAD/DEAH_RhlB"/>
</dbReference>
<evidence type="ECO:0000256" key="3">
    <source>
        <dbReference type="ARBA" id="ARBA00022806"/>
    </source>
</evidence>
<proteinExistence type="inferred from homology"/>
<dbReference type="Gene3D" id="3.40.50.300">
    <property type="entry name" value="P-loop containing nucleotide triphosphate hydrolases"/>
    <property type="match status" value="2"/>
</dbReference>
<gene>
    <name evidence="11" type="ORF">AAC691_01165</name>
</gene>
<dbReference type="PANTHER" id="PTHR47959">
    <property type="entry name" value="ATP-DEPENDENT RNA HELICASE RHLE-RELATED"/>
    <property type="match status" value="1"/>
</dbReference>
<dbReference type="GO" id="GO:0004386">
    <property type="term" value="F:helicase activity"/>
    <property type="evidence" value="ECO:0007669"/>
    <property type="project" value="UniProtKB-KW"/>
</dbReference>
<dbReference type="PROSITE" id="PS51194">
    <property type="entry name" value="HELICASE_CTER"/>
    <property type="match status" value="1"/>
</dbReference>
<feature type="domain" description="DEAD-box RNA helicase Q" evidence="10">
    <location>
        <begin position="6"/>
        <end position="34"/>
    </location>
</feature>
<evidence type="ECO:0000256" key="6">
    <source>
        <dbReference type="PROSITE-ProRule" id="PRU00552"/>
    </source>
</evidence>
<dbReference type="Pfam" id="PF00271">
    <property type="entry name" value="Helicase_C"/>
    <property type="match status" value="1"/>
</dbReference>
<dbReference type="PROSITE" id="PS51192">
    <property type="entry name" value="HELICASE_ATP_BIND_1"/>
    <property type="match status" value="1"/>
</dbReference>
<comment type="similarity">
    <text evidence="5 7">Belongs to the DEAD box helicase family.</text>
</comment>
<dbReference type="InterPro" id="IPR014001">
    <property type="entry name" value="Helicase_ATP-bd"/>
</dbReference>
<dbReference type="EMBL" id="CP152276">
    <property type="protein sequence ID" value="XAE43122.1"/>
    <property type="molecule type" value="Genomic_DNA"/>
</dbReference>
<feature type="short sequence motif" description="Q motif" evidence="6">
    <location>
        <begin position="6"/>
        <end position="34"/>
    </location>
</feature>
<keyword evidence="3 7" id="KW-0347">Helicase</keyword>
<dbReference type="InterPro" id="IPR001650">
    <property type="entry name" value="Helicase_C-like"/>
</dbReference>
<dbReference type="SMART" id="SM00490">
    <property type="entry name" value="HELICc"/>
    <property type="match status" value="1"/>
</dbReference>
<protein>
    <submittedName>
        <fullName evidence="11">DEAD/DEAH box helicase</fullName>
        <ecNumber evidence="11">3.6.4.-</ecNumber>
    </submittedName>
</protein>
<evidence type="ECO:0000259" key="9">
    <source>
        <dbReference type="PROSITE" id="PS51194"/>
    </source>
</evidence>
<evidence type="ECO:0000256" key="1">
    <source>
        <dbReference type="ARBA" id="ARBA00022741"/>
    </source>
</evidence>
<accession>A0ABZ3D6J3</accession>
<evidence type="ECO:0000259" key="10">
    <source>
        <dbReference type="PROSITE" id="PS51195"/>
    </source>
</evidence>
<evidence type="ECO:0000313" key="12">
    <source>
        <dbReference type="Proteomes" id="UP001449795"/>
    </source>
</evidence>
<dbReference type="InterPro" id="IPR000629">
    <property type="entry name" value="RNA-helicase_DEAD-box_CS"/>
</dbReference>
<dbReference type="SUPFAM" id="SSF52540">
    <property type="entry name" value="P-loop containing nucleoside triphosphate hydrolases"/>
    <property type="match status" value="1"/>
</dbReference>
<keyword evidence="2 7" id="KW-0378">Hydrolase</keyword>
<evidence type="ECO:0000256" key="5">
    <source>
        <dbReference type="ARBA" id="ARBA00038437"/>
    </source>
</evidence>
<dbReference type="Proteomes" id="UP001449795">
    <property type="component" value="Chromosome"/>
</dbReference>
<feature type="domain" description="Helicase ATP-binding" evidence="8">
    <location>
        <begin position="37"/>
        <end position="217"/>
    </location>
</feature>
<organism evidence="11 12">
    <name type="scientific">Nguyenibacter vanlangensis</name>
    <dbReference type="NCBI Taxonomy" id="1216886"/>
    <lineage>
        <taxon>Bacteria</taxon>
        <taxon>Pseudomonadati</taxon>
        <taxon>Pseudomonadota</taxon>
        <taxon>Alphaproteobacteria</taxon>
        <taxon>Acetobacterales</taxon>
        <taxon>Acetobacteraceae</taxon>
        <taxon>Nguyenibacter</taxon>
    </lineage>
</organism>
<name>A0ABZ3D6J3_9PROT</name>
<dbReference type="CDD" id="cd18787">
    <property type="entry name" value="SF2_C_DEAD"/>
    <property type="match status" value="1"/>
</dbReference>
<keyword evidence="12" id="KW-1185">Reference proteome</keyword>
<reference evidence="11 12" key="1">
    <citation type="submission" date="2024-04" db="EMBL/GenBank/DDBJ databases">
        <title>Complete genome sequence of Nguyenibacter vanlangesis HBCM-1154, a strain capable of nitrogen fixation, IAA production, and phosphorus solubilization isolated from sugarcane soil.</title>
        <authorList>
            <person name="MY HANH P."/>
        </authorList>
    </citation>
    <scope>NUCLEOTIDE SEQUENCE [LARGE SCALE GENOMIC DNA]</scope>
    <source>
        <strain evidence="11 12">HBCM 1154</strain>
    </source>
</reference>
<dbReference type="Pfam" id="PF00270">
    <property type="entry name" value="DEAD"/>
    <property type="match status" value="1"/>
</dbReference>
<dbReference type="RefSeq" id="WP_342628675.1">
    <property type="nucleotide sequence ID" value="NZ_CP152276.1"/>
</dbReference>
<keyword evidence="1 7" id="KW-0547">Nucleotide-binding</keyword>
<dbReference type="InterPro" id="IPR011545">
    <property type="entry name" value="DEAD/DEAH_box_helicase_dom"/>
</dbReference>
<dbReference type="PROSITE" id="PS00039">
    <property type="entry name" value="DEAD_ATP_HELICASE"/>
    <property type="match status" value="1"/>
</dbReference>
<evidence type="ECO:0000313" key="11">
    <source>
        <dbReference type="EMBL" id="XAE43122.1"/>
    </source>
</evidence>
<dbReference type="EC" id="3.6.4.-" evidence="11"/>
<dbReference type="GO" id="GO:0016787">
    <property type="term" value="F:hydrolase activity"/>
    <property type="evidence" value="ECO:0007669"/>
    <property type="project" value="UniProtKB-KW"/>
</dbReference>
<dbReference type="InterPro" id="IPR050079">
    <property type="entry name" value="DEAD_box_RNA_helicase"/>
</dbReference>
<dbReference type="InterPro" id="IPR014014">
    <property type="entry name" value="RNA_helicase_DEAD_Q_motif"/>
</dbReference>
<evidence type="ECO:0000256" key="7">
    <source>
        <dbReference type="RuleBase" id="RU000492"/>
    </source>
</evidence>
<keyword evidence="4 7" id="KW-0067">ATP-binding</keyword>
<dbReference type="PROSITE" id="PS51195">
    <property type="entry name" value="Q_MOTIF"/>
    <property type="match status" value="1"/>
</dbReference>
<evidence type="ECO:0000259" key="8">
    <source>
        <dbReference type="PROSITE" id="PS51192"/>
    </source>
</evidence>
<dbReference type="PANTHER" id="PTHR47959:SF13">
    <property type="entry name" value="ATP-DEPENDENT RNA HELICASE RHLE"/>
    <property type="match status" value="1"/>
</dbReference>